<name>A0E959_PARTE</name>
<dbReference type="GeneID" id="5045008"/>
<proteinExistence type="predicted"/>
<evidence type="ECO:0000313" key="2">
    <source>
        <dbReference type="Proteomes" id="UP000000600"/>
    </source>
</evidence>
<dbReference type="InParanoid" id="A0E959"/>
<dbReference type="Proteomes" id="UP000000600">
    <property type="component" value="Unassembled WGS sequence"/>
</dbReference>
<dbReference type="OrthoDB" id="10564724at2759"/>
<dbReference type="KEGG" id="ptm:GSPATT00024557001"/>
<dbReference type="AlphaFoldDB" id="A0E959"/>
<dbReference type="RefSeq" id="XP_001459223.1">
    <property type="nucleotide sequence ID" value="XM_001459186.1"/>
</dbReference>
<gene>
    <name evidence="1" type="ORF">GSPATT00024557001</name>
</gene>
<keyword evidence="2" id="KW-1185">Reference proteome</keyword>
<dbReference type="OMA" id="NFRINQK"/>
<evidence type="ECO:0000313" key="1">
    <source>
        <dbReference type="EMBL" id="CAK91826.1"/>
    </source>
</evidence>
<dbReference type="HOGENOM" id="CLU_2077650_0_0_1"/>
<sequence>MSFQVWGISKQNCCDQNYLIYNVDLFDKNEKNKLVQQSRKKMTDINQDGFEEQRQRDWCNTKELSDELKSLNQRARVTMNKIIQKYSLFGIQQFLELIKNHQIILIRIIDLFKICVIY</sequence>
<organism evidence="1 2">
    <name type="scientific">Paramecium tetraurelia</name>
    <dbReference type="NCBI Taxonomy" id="5888"/>
    <lineage>
        <taxon>Eukaryota</taxon>
        <taxon>Sar</taxon>
        <taxon>Alveolata</taxon>
        <taxon>Ciliophora</taxon>
        <taxon>Intramacronucleata</taxon>
        <taxon>Oligohymenophorea</taxon>
        <taxon>Peniculida</taxon>
        <taxon>Parameciidae</taxon>
        <taxon>Paramecium</taxon>
    </lineage>
</organism>
<accession>A0E959</accession>
<protein>
    <submittedName>
        <fullName evidence="1">Uncharacterized protein</fullName>
    </submittedName>
</protein>
<reference evidence="1 2" key="1">
    <citation type="journal article" date="2006" name="Nature">
        <title>Global trends of whole-genome duplications revealed by the ciliate Paramecium tetraurelia.</title>
        <authorList>
            <consortium name="Genoscope"/>
            <person name="Aury J.-M."/>
            <person name="Jaillon O."/>
            <person name="Duret L."/>
            <person name="Noel B."/>
            <person name="Jubin C."/>
            <person name="Porcel B.M."/>
            <person name="Segurens B."/>
            <person name="Daubin V."/>
            <person name="Anthouard V."/>
            <person name="Aiach N."/>
            <person name="Arnaiz O."/>
            <person name="Billaut A."/>
            <person name="Beisson J."/>
            <person name="Blanc I."/>
            <person name="Bouhouche K."/>
            <person name="Camara F."/>
            <person name="Duharcourt S."/>
            <person name="Guigo R."/>
            <person name="Gogendeau D."/>
            <person name="Katinka M."/>
            <person name="Keller A.-M."/>
            <person name="Kissmehl R."/>
            <person name="Klotz C."/>
            <person name="Koll F."/>
            <person name="Le Moue A."/>
            <person name="Lepere C."/>
            <person name="Malinsky S."/>
            <person name="Nowacki M."/>
            <person name="Nowak J.K."/>
            <person name="Plattner H."/>
            <person name="Poulain J."/>
            <person name="Ruiz F."/>
            <person name="Serrano V."/>
            <person name="Zagulski M."/>
            <person name="Dessen P."/>
            <person name="Betermier M."/>
            <person name="Weissenbach J."/>
            <person name="Scarpelli C."/>
            <person name="Schachter V."/>
            <person name="Sperling L."/>
            <person name="Meyer E."/>
            <person name="Cohen J."/>
            <person name="Wincker P."/>
        </authorList>
    </citation>
    <scope>NUCLEOTIDE SEQUENCE [LARGE SCALE GENOMIC DNA]</scope>
    <source>
        <strain evidence="1 2">Stock d4-2</strain>
    </source>
</reference>
<dbReference type="EMBL" id="CT868665">
    <property type="protein sequence ID" value="CAK91826.1"/>
    <property type="molecule type" value="Genomic_DNA"/>
</dbReference>